<dbReference type="InterPro" id="IPR015943">
    <property type="entry name" value="WD40/YVTN_repeat-like_dom_sf"/>
</dbReference>
<accession>A0ABQ8P647</accession>
<name>A0ABQ8P647_9CRYT</name>
<dbReference type="InterPro" id="IPR036322">
    <property type="entry name" value="WD40_repeat_dom_sf"/>
</dbReference>
<evidence type="ECO:0000313" key="3">
    <source>
        <dbReference type="EMBL" id="KAJ1609787.1"/>
    </source>
</evidence>
<comment type="caution">
    <text evidence="3">The sequence shown here is derived from an EMBL/GenBank/DDBJ whole genome shotgun (WGS) entry which is preliminary data.</text>
</comment>
<dbReference type="InterPro" id="IPR031488">
    <property type="entry name" value="Zn_ribbon_mio"/>
</dbReference>
<feature type="domain" description="GATOR2 complex protein MIO zinc-ribbon like" evidence="2">
    <location>
        <begin position="1087"/>
        <end position="1179"/>
    </location>
</feature>
<evidence type="ECO:0000313" key="4">
    <source>
        <dbReference type="Proteomes" id="UP001071777"/>
    </source>
</evidence>
<organism evidence="3 4">
    <name type="scientific">Cryptosporidium canis</name>
    <dbReference type="NCBI Taxonomy" id="195482"/>
    <lineage>
        <taxon>Eukaryota</taxon>
        <taxon>Sar</taxon>
        <taxon>Alveolata</taxon>
        <taxon>Apicomplexa</taxon>
        <taxon>Conoidasida</taxon>
        <taxon>Coccidia</taxon>
        <taxon>Eucoccidiorida</taxon>
        <taxon>Eimeriorina</taxon>
        <taxon>Cryptosporidiidae</taxon>
        <taxon>Cryptosporidium</taxon>
    </lineage>
</organism>
<dbReference type="Proteomes" id="UP001071777">
    <property type="component" value="Unassembled WGS sequence"/>
</dbReference>
<keyword evidence="4" id="KW-1185">Reference proteome</keyword>
<dbReference type="PANTHER" id="PTHR16453">
    <property type="entry name" value="WD40 DOMAIN-CONTAINING PROTEIN MIO FAMILY MEMBER"/>
    <property type="match status" value="1"/>
</dbReference>
<dbReference type="Pfam" id="PF17034">
    <property type="entry name" value="zinc_ribbon_16"/>
    <property type="match status" value="1"/>
</dbReference>
<dbReference type="SUPFAM" id="SSF50978">
    <property type="entry name" value="WD40 repeat-like"/>
    <property type="match status" value="1"/>
</dbReference>
<dbReference type="CDD" id="cd16691">
    <property type="entry name" value="mRING-H2-C3H3C2_Mio"/>
    <property type="match status" value="1"/>
</dbReference>
<gene>
    <name evidence="3" type="ORF">OJ252_2098</name>
</gene>
<comment type="similarity">
    <text evidence="1">Belongs to the WD repeat mio family.</text>
</comment>
<evidence type="ECO:0000259" key="2">
    <source>
        <dbReference type="Pfam" id="PF17034"/>
    </source>
</evidence>
<evidence type="ECO:0000256" key="1">
    <source>
        <dbReference type="ARBA" id="ARBA00009713"/>
    </source>
</evidence>
<dbReference type="InterPro" id="IPR037593">
    <property type="entry name" value="MIOS/Sea4"/>
</dbReference>
<dbReference type="Gene3D" id="2.130.10.10">
    <property type="entry name" value="YVTN repeat-like/Quinoprotein amine dehydrogenase"/>
    <property type="match status" value="1"/>
</dbReference>
<dbReference type="PANTHER" id="PTHR16453:SF9">
    <property type="entry name" value="GATOR COMPLEX PROTEIN MIOS"/>
    <property type="match status" value="1"/>
</dbReference>
<dbReference type="EMBL" id="JAPCXB010000077">
    <property type="protein sequence ID" value="KAJ1609787.1"/>
    <property type="molecule type" value="Genomic_DNA"/>
</dbReference>
<reference evidence="3" key="1">
    <citation type="submission" date="2022-10" db="EMBL/GenBank/DDBJ databases">
        <title>Adaptive evolution leads to modifications in subtelomeric GC content in a zoonotic Cryptosporidium species.</title>
        <authorList>
            <person name="Li J."/>
            <person name="Feng Y."/>
            <person name="Xiao L."/>
        </authorList>
    </citation>
    <scope>NUCLEOTIDE SEQUENCE</scope>
    <source>
        <strain evidence="3">25894</strain>
    </source>
</reference>
<proteinExistence type="inferred from homology"/>
<sequence length="1182" mass="136453">MNKNTILCQCNADPDVFFYYSGSNFHRRLGLYLTNNFADESVVQNWENTNKSQLSFIPVVNEVSDSIFSEEINNKSAKFFPSFSWSRDTTIGAFTTGFSRNIRIFDQCRGTMRVSEIINIQNYFCTCLDLNGNGDSNILALSNIECCNLQLPSNGFVSIVDINTKQEVFNFHRSNNMSKHCINGYPNNVKWVDNNCLISGWKLFDSSSQIRLHDKRTEYSLSIPNVIPNNSEFLEVSQLEYYLLTSNLNNIIKVFDIRFIKNEIRSNDFQPIQCINFHDNEIDDVQWFPGKQRSISISTSDGIFAVLIDNEHSPLCFQNSGSGSSEHFDIHWNEVFPKKFRPINIEENFNDKFCWVSSNVEHDKYSLVFTTPDAAYLLQNLNVDFNSTISWGAVNIRSRTSDNIPKSRYEVMGFPNVLGYSWIPYRIIKYYKNINIRLEEYNCINLLKKLENLNSGEAQNLVVHQNDKNILTGMGIFQNSKHSLTQIIKMIKSVSYAFNYLSILPNQIMYWRELLVQLKQYGQYNETTNLLDKFILPSVSELLNVLKGETWYSETSTPLKFIDIKLEDLECCDRMDNERKNIRQIEIFHSPVREKLILFFGASSFVADEQTFINDPNKLELFLISFFWNCVTLQYQYFISHGDKLSSILDIFIDNEYKLIKTSFLKNIQIFFNSAGILISSLYYEEMNKVSINGKDIKFYYSSIISTSEHLLDEDYYLPIWNSNIYLESTIQLSIRFIVAITKFLSNQDRSQQFSSYLLEELLLPSMGISSYIYIPSSLLLLVGIYYLPLDDISNFIQILVGKMVQNGFLDGISILGFGAFTDEIYHLIRNKRDLDNSVYLCGKSGQLNYSGSKTAQGSEISLNRDISSNYNSQNSLKQIFQRYLSLSFGDIQTVSLIGSCITDISPNSNTEMELLKVCIREYRTLLNSNSLICYLIKNSNQNDLFGNEYKSKTLNGVSSLLYELNILRLRYCKIIGQDQDKFRKFVPTGNTLFCYYCEQPLFQAYFEQNFLYEKSIPNSDCSIVASQPIKTERIDVKSEKKELINKNNRDTQTGYVFNKTNKNNPAANSFIQPEICSALDLSTTIINCPNKFCRKALPRCVICLTEMPIGILNALTKDDNSHKDFNQLCSNNNNNNNNLGKWYTWCLHCHHGGCFKHFSEWFECFDECPVPNCNCWCNTAD</sequence>
<protein>
    <recommendedName>
        <fullName evidence="2">GATOR2 complex protein MIO zinc-ribbon like domain-containing protein</fullName>
    </recommendedName>
</protein>